<dbReference type="PANTHER" id="PTHR24567">
    <property type="entry name" value="CRP FAMILY TRANSCRIPTIONAL REGULATORY PROTEIN"/>
    <property type="match status" value="1"/>
</dbReference>
<keyword evidence="3" id="KW-0804">Transcription</keyword>
<gene>
    <name evidence="6" type="ORF">GCM10011509_02710</name>
</gene>
<name>A0ABQ2F497_9MICO</name>
<keyword evidence="2" id="KW-0238">DNA-binding</keyword>
<dbReference type="InterPro" id="IPR014710">
    <property type="entry name" value="RmlC-like_jellyroll"/>
</dbReference>
<accession>A0ABQ2F497</accession>
<keyword evidence="7" id="KW-1185">Reference proteome</keyword>
<dbReference type="PROSITE" id="PS50042">
    <property type="entry name" value="CNMP_BINDING_3"/>
    <property type="match status" value="1"/>
</dbReference>
<dbReference type="PANTHER" id="PTHR24567:SF74">
    <property type="entry name" value="HTH-TYPE TRANSCRIPTIONAL REGULATOR ARCR"/>
    <property type="match status" value="1"/>
</dbReference>
<evidence type="ECO:0000256" key="3">
    <source>
        <dbReference type="ARBA" id="ARBA00023163"/>
    </source>
</evidence>
<dbReference type="SMART" id="SM00100">
    <property type="entry name" value="cNMP"/>
    <property type="match status" value="1"/>
</dbReference>
<dbReference type="SUPFAM" id="SSF46785">
    <property type="entry name" value="Winged helix' DNA-binding domain"/>
    <property type="match status" value="1"/>
</dbReference>
<dbReference type="CDD" id="cd00038">
    <property type="entry name" value="CAP_ED"/>
    <property type="match status" value="1"/>
</dbReference>
<feature type="domain" description="Cyclic nucleotide-binding" evidence="4">
    <location>
        <begin position="14"/>
        <end position="134"/>
    </location>
</feature>
<comment type="caution">
    <text evidence="6">The sequence shown here is derived from an EMBL/GenBank/DDBJ whole genome shotgun (WGS) entry which is preliminary data.</text>
</comment>
<evidence type="ECO:0000313" key="7">
    <source>
        <dbReference type="Proteomes" id="UP000662111"/>
    </source>
</evidence>
<evidence type="ECO:0000313" key="6">
    <source>
        <dbReference type="EMBL" id="GGK57748.1"/>
    </source>
</evidence>
<protein>
    <submittedName>
        <fullName evidence="6">Crp/Fnr family transcriptional regulator</fullName>
    </submittedName>
</protein>
<dbReference type="Gene3D" id="2.60.120.10">
    <property type="entry name" value="Jelly Rolls"/>
    <property type="match status" value="1"/>
</dbReference>
<organism evidence="6 7">
    <name type="scientific">Ornithinimicrobium pekingense</name>
    <dbReference type="NCBI Taxonomy" id="384677"/>
    <lineage>
        <taxon>Bacteria</taxon>
        <taxon>Bacillati</taxon>
        <taxon>Actinomycetota</taxon>
        <taxon>Actinomycetes</taxon>
        <taxon>Micrococcales</taxon>
        <taxon>Ornithinimicrobiaceae</taxon>
        <taxon>Ornithinimicrobium</taxon>
    </lineage>
</organism>
<evidence type="ECO:0000259" key="4">
    <source>
        <dbReference type="PROSITE" id="PS50042"/>
    </source>
</evidence>
<dbReference type="InterPro" id="IPR036388">
    <property type="entry name" value="WH-like_DNA-bd_sf"/>
</dbReference>
<evidence type="ECO:0000256" key="1">
    <source>
        <dbReference type="ARBA" id="ARBA00023015"/>
    </source>
</evidence>
<feature type="domain" description="HTH crp-type" evidence="5">
    <location>
        <begin position="148"/>
        <end position="221"/>
    </location>
</feature>
<dbReference type="PROSITE" id="PS51063">
    <property type="entry name" value="HTH_CRP_2"/>
    <property type="match status" value="1"/>
</dbReference>
<dbReference type="Gene3D" id="1.10.10.10">
    <property type="entry name" value="Winged helix-like DNA-binding domain superfamily/Winged helix DNA-binding domain"/>
    <property type="match status" value="1"/>
</dbReference>
<evidence type="ECO:0000256" key="2">
    <source>
        <dbReference type="ARBA" id="ARBA00023125"/>
    </source>
</evidence>
<proteinExistence type="predicted"/>
<dbReference type="Pfam" id="PF00027">
    <property type="entry name" value="cNMP_binding"/>
    <property type="match status" value="1"/>
</dbReference>
<keyword evidence="1" id="KW-0805">Transcription regulation</keyword>
<evidence type="ECO:0000259" key="5">
    <source>
        <dbReference type="PROSITE" id="PS51063"/>
    </source>
</evidence>
<dbReference type="Pfam" id="PF13545">
    <property type="entry name" value="HTH_Crp_2"/>
    <property type="match status" value="1"/>
</dbReference>
<dbReference type="EMBL" id="BMLB01000001">
    <property type="protein sequence ID" value="GGK57748.1"/>
    <property type="molecule type" value="Genomic_DNA"/>
</dbReference>
<dbReference type="PRINTS" id="PR00103">
    <property type="entry name" value="CAMPKINASE"/>
</dbReference>
<dbReference type="InterPro" id="IPR012318">
    <property type="entry name" value="HTH_CRP"/>
</dbReference>
<dbReference type="InterPro" id="IPR036390">
    <property type="entry name" value="WH_DNA-bd_sf"/>
</dbReference>
<dbReference type="SUPFAM" id="SSF51206">
    <property type="entry name" value="cAMP-binding domain-like"/>
    <property type="match status" value="1"/>
</dbReference>
<dbReference type="InterPro" id="IPR018490">
    <property type="entry name" value="cNMP-bd_dom_sf"/>
</dbReference>
<reference evidence="7" key="1">
    <citation type="journal article" date="2019" name="Int. J. Syst. Evol. Microbiol.">
        <title>The Global Catalogue of Microorganisms (GCM) 10K type strain sequencing project: providing services to taxonomists for standard genome sequencing and annotation.</title>
        <authorList>
            <consortium name="The Broad Institute Genomics Platform"/>
            <consortium name="The Broad Institute Genome Sequencing Center for Infectious Disease"/>
            <person name="Wu L."/>
            <person name="Ma J."/>
        </authorList>
    </citation>
    <scope>NUCLEOTIDE SEQUENCE [LARGE SCALE GENOMIC DNA]</scope>
    <source>
        <strain evidence="7">CGMCC 1.5362</strain>
    </source>
</reference>
<dbReference type="InterPro" id="IPR050397">
    <property type="entry name" value="Env_Response_Regulators"/>
</dbReference>
<dbReference type="Proteomes" id="UP000662111">
    <property type="component" value="Unassembled WGS sequence"/>
</dbReference>
<sequence length="228" mass="25084">MGRVDRHVVMKAPLFSALDEEAARRLFDSMTPRRLSRGETVFREGDKGDSLHVIVTGKVKLARGSADGRESLLSVLGPGEMFGELSLFDPGPRLSTAYVVSNTELVSLGNDALRIFLSDHPEVAMQMLAGLAHRLRRTNEGISDLVFTDVPGRVAKALLDLSDRFGRRTDNGLLVAHELTQEELAQLVGASRETVNKALADFAHRGWVTLGAKSVTLQDVERLRRRAR</sequence>
<dbReference type="InterPro" id="IPR000595">
    <property type="entry name" value="cNMP-bd_dom"/>
</dbReference>
<dbReference type="SMART" id="SM00419">
    <property type="entry name" value="HTH_CRP"/>
    <property type="match status" value="1"/>
</dbReference>